<comment type="similarity">
    <text evidence="7">Belongs to the class I-like SAM-binding methyltransferase superfamily. rRNA adenine N(6)-methyltransferase family. RsmA subfamily.</text>
</comment>
<gene>
    <name evidence="7" type="primary">rsmA</name>
    <name evidence="7" type="synonym">ksgA</name>
    <name evidence="10" type="ORF">BU251_05025</name>
</gene>
<dbReference type="EC" id="2.1.1.182" evidence="7"/>
<comment type="catalytic activity">
    <reaction evidence="7">
        <text>adenosine(1518)/adenosine(1519) in 16S rRNA + 4 S-adenosyl-L-methionine = N(6)-dimethyladenosine(1518)/N(6)-dimethyladenosine(1519) in 16S rRNA + 4 S-adenosyl-L-homocysteine + 4 H(+)</text>
        <dbReference type="Rhea" id="RHEA:19609"/>
        <dbReference type="Rhea" id="RHEA-COMP:10232"/>
        <dbReference type="Rhea" id="RHEA-COMP:10233"/>
        <dbReference type="ChEBI" id="CHEBI:15378"/>
        <dbReference type="ChEBI" id="CHEBI:57856"/>
        <dbReference type="ChEBI" id="CHEBI:59789"/>
        <dbReference type="ChEBI" id="CHEBI:74411"/>
        <dbReference type="ChEBI" id="CHEBI:74493"/>
        <dbReference type="EC" id="2.1.1.182"/>
    </reaction>
</comment>
<feature type="domain" description="Ribosomal RNA adenine methylase transferase N-terminal" evidence="9">
    <location>
        <begin position="17"/>
        <end position="191"/>
    </location>
</feature>
<dbReference type="InterPro" id="IPR020596">
    <property type="entry name" value="rRNA_Ade_Mease_Trfase_CS"/>
</dbReference>
<keyword evidence="1 7" id="KW-0963">Cytoplasm</keyword>
<dbReference type="Gene3D" id="1.10.8.100">
    <property type="entry name" value="Ribosomal RNA adenine dimethylase-like, domain 2"/>
    <property type="match status" value="1"/>
</dbReference>
<dbReference type="PROSITE" id="PS01131">
    <property type="entry name" value="RRNA_A_DIMETH"/>
    <property type="match status" value="1"/>
</dbReference>
<dbReference type="GO" id="GO:0003723">
    <property type="term" value="F:RNA binding"/>
    <property type="evidence" value="ECO:0007669"/>
    <property type="project" value="UniProtKB-UniRule"/>
</dbReference>
<dbReference type="InterPro" id="IPR011530">
    <property type="entry name" value="rRNA_adenine_dimethylase"/>
</dbReference>
<dbReference type="KEGG" id="vai:BU251_05025"/>
<dbReference type="NCBIfam" id="TIGR00755">
    <property type="entry name" value="ksgA"/>
    <property type="match status" value="1"/>
</dbReference>
<evidence type="ECO:0000256" key="3">
    <source>
        <dbReference type="ARBA" id="ARBA00022603"/>
    </source>
</evidence>
<proteinExistence type="inferred from homology"/>
<dbReference type="InterPro" id="IPR001737">
    <property type="entry name" value="KsgA/Erm"/>
</dbReference>
<organism evidence="10 11">
    <name type="scientific">Velamenicoccus archaeovorus</name>
    <dbReference type="NCBI Taxonomy" id="1930593"/>
    <lineage>
        <taxon>Bacteria</taxon>
        <taxon>Pseudomonadati</taxon>
        <taxon>Candidatus Omnitrophota</taxon>
        <taxon>Candidatus Velamenicoccus</taxon>
    </lineage>
</organism>
<dbReference type="GO" id="GO:0052908">
    <property type="term" value="F:16S rRNA (adenine(1518)-N(6)/adenine(1519)-N(6))-dimethyltransferase activity"/>
    <property type="evidence" value="ECO:0007669"/>
    <property type="project" value="UniProtKB-EC"/>
</dbReference>
<feature type="binding site" evidence="7 8">
    <location>
        <position position="12"/>
    </location>
    <ligand>
        <name>S-adenosyl-L-methionine</name>
        <dbReference type="ChEBI" id="CHEBI:59789"/>
    </ligand>
</feature>
<keyword evidence="6 7" id="KW-0694">RNA-binding</keyword>
<reference evidence="10 11" key="1">
    <citation type="submission" date="2017-01" db="EMBL/GenBank/DDBJ databases">
        <title>First insights into the biology of 'candidatus Vampirococcus archaeovorus'.</title>
        <authorList>
            <person name="Kizina J."/>
            <person name="Jordan S."/>
            <person name="Stueber K."/>
            <person name="Reinhardt R."/>
            <person name="Harder J."/>
        </authorList>
    </citation>
    <scope>NUCLEOTIDE SEQUENCE [LARGE SCALE GENOMIC DNA]</scope>
    <source>
        <strain evidence="10 11">LiM</strain>
    </source>
</reference>
<name>A0A410P7Q8_VELA1</name>
<keyword evidence="3 7" id="KW-0489">Methyltransferase</keyword>
<sequence>MRPLKRFGQNFLVDPNIKRKILAAVHPGTGDRILEIGPGDGALTLELAFASRWVYAVEIDKKRCACLSSQTAGISRLTLICADILKFDLEDFLRREKVDRVRVVSNLPYYITTPVVEYLFRRIDLIDDIFLTVQREVAQRLIAKAGDPSYGSLSCFVDYYCEAAVLFAIAPACFRPKPKVDSAFIHLVPRRDRKERLCLRSSEEEFFRLIRASFGQRRKTLRASLSRLLGRTFLRRLGEDDLLERRPQTVPVQEFARLSNRIFG</sequence>
<evidence type="ECO:0000256" key="4">
    <source>
        <dbReference type="ARBA" id="ARBA00022679"/>
    </source>
</evidence>
<keyword evidence="11" id="KW-1185">Reference proteome</keyword>
<dbReference type="InterPro" id="IPR029063">
    <property type="entry name" value="SAM-dependent_MTases_sf"/>
</dbReference>
<dbReference type="AlphaFoldDB" id="A0A410P7Q8"/>
<evidence type="ECO:0000256" key="6">
    <source>
        <dbReference type="ARBA" id="ARBA00022884"/>
    </source>
</evidence>
<protein>
    <recommendedName>
        <fullName evidence="7">Ribosomal RNA small subunit methyltransferase A</fullName>
        <ecNumber evidence="7">2.1.1.182</ecNumber>
    </recommendedName>
    <alternativeName>
        <fullName evidence="7">16S rRNA (adenine(1518)-N(6)/adenine(1519)-N(6))-dimethyltransferase</fullName>
    </alternativeName>
    <alternativeName>
        <fullName evidence="7">16S rRNA dimethyladenosine transferase</fullName>
    </alternativeName>
    <alternativeName>
        <fullName evidence="7">16S rRNA dimethylase</fullName>
    </alternativeName>
    <alternativeName>
        <fullName evidence="7">S-adenosylmethionine-6-N', N'-adenosyl(rRNA) dimethyltransferase</fullName>
    </alternativeName>
</protein>
<dbReference type="PROSITE" id="PS51689">
    <property type="entry name" value="SAM_RNA_A_N6_MT"/>
    <property type="match status" value="1"/>
</dbReference>
<dbReference type="CDD" id="cd02440">
    <property type="entry name" value="AdoMet_MTases"/>
    <property type="match status" value="1"/>
</dbReference>
<dbReference type="InterPro" id="IPR020598">
    <property type="entry name" value="rRNA_Ade_methylase_Trfase_N"/>
</dbReference>
<dbReference type="Pfam" id="PF00398">
    <property type="entry name" value="RrnaAD"/>
    <property type="match status" value="1"/>
</dbReference>
<dbReference type="SMART" id="SM00650">
    <property type="entry name" value="rADc"/>
    <property type="match status" value="1"/>
</dbReference>
<evidence type="ECO:0000256" key="8">
    <source>
        <dbReference type="PROSITE-ProRule" id="PRU01026"/>
    </source>
</evidence>
<comment type="subcellular location">
    <subcellularLocation>
        <location evidence="7">Cytoplasm</location>
    </subcellularLocation>
</comment>
<evidence type="ECO:0000313" key="10">
    <source>
        <dbReference type="EMBL" id="QAT18024.1"/>
    </source>
</evidence>
<evidence type="ECO:0000256" key="1">
    <source>
        <dbReference type="ARBA" id="ARBA00022490"/>
    </source>
</evidence>
<feature type="binding site" evidence="7 8">
    <location>
        <position position="106"/>
    </location>
    <ligand>
        <name>S-adenosyl-L-methionine</name>
        <dbReference type="ChEBI" id="CHEBI:59789"/>
    </ligand>
</feature>
<evidence type="ECO:0000259" key="9">
    <source>
        <dbReference type="SMART" id="SM00650"/>
    </source>
</evidence>
<keyword evidence="5 7" id="KW-0949">S-adenosyl-L-methionine</keyword>
<dbReference type="Proteomes" id="UP000287243">
    <property type="component" value="Chromosome"/>
</dbReference>
<dbReference type="HAMAP" id="MF_00607">
    <property type="entry name" value="16SrRNA_methyltr_A"/>
    <property type="match status" value="1"/>
</dbReference>
<feature type="binding site" evidence="7 8">
    <location>
        <position position="10"/>
    </location>
    <ligand>
        <name>S-adenosyl-L-methionine</name>
        <dbReference type="ChEBI" id="CHEBI:59789"/>
    </ligand>
</feature>
<dbReference type="SUPFAM" id="SSF53335">
    <property type="entry name" value="S-adenosyl-L-methionine-dependent methyltransferases"/>
    <property type="match status" value="1"/>
</dbReference>
<accession>A0A410P7Q8</accession>
<evidence type="ECO:0000256" key="5">
    <source>
        <dbReference type="ARBA" id="ARBA00022691"/>
    </source>
</evidence>
<feature type="binding site" evidence="7 8">
    <location>
        <position position="58"/>
    </location>
    <ligand>
        <name>S-adenosyl-L-methionine</name>
        <dbReference type="ChEBI" id="CHEBI:59789"/>
    </ligand>
</feature>
<feature type="binding site" evidence="7 8">
    <location>
        <position position="37"/>
    </location>
    <ligand>
        <name>S-adenosyl-L-methionine</name>
        <dbReference type="ChEBI" id="CHEBI:59789"/>
    </ligand>
</feature>
<dbReference type="Gene3D" id="3.40.50.150">
    <property type="entry name" value="Vaccinia Virus protein VP39"/>
    <property type="match status" value="1"/>
</dbReference>
<comment type="function">
    <text evidence="7">Specifically dimethylates two adjacent adenosines (A1518 and A1519) in the loop of a conserved hairpin near the 3'-end of 16S rRNA in the 30S particle. May play a critical role in biogenesis of 30S subunits.</text>
</comment>
<evidence type="ECO:0000313" key="11">
    <source>
        <dbReference type="Proteomes" id="UP000287243"/>
    </source>
</evidence>
<keyword evidence="2 7" id="KW-0698">rRNA processing</keyword>
<dbReference type="EMBL" id="CP019384">
    <property type="protein sequence ID" value="QAT18024.1"/>
    <property type="molecule type" value="Genomic_DNA"/>
</dbReference>
<evidence type="ECO:0000256" key="2">
    <source>
        <dbReference type="ARBA" id="ARBA00022552"/>
    </source>
</evidence>
<dbReference type="InterPro" id="IPR023165">
    <property type="entry name" value="rRNA_Ade_diMease-like_C"/>
</dbReference>
<evidence type="ECO:0000256" key="7">
    <source>
        <dbReference type="HAMAP-Rule" id="MF_00607"/>
    </source>
</evidence>
<dbReference type="PANTHER" id="PTHR11727:SF7">
    <property type="entry name" value="DIMETHYLADENOSINE TRANSFERASE-RELATED"/>
    <property type="match status" value="1"/>
</dbReference>
<dbReference type="GO" id="GO:0005829">
    <property type="term" value="C:cytosol"/>
    <property type="evidence" value="ECO:0007669"/>
    <property type="project" value="TreeGrafter"/>
</dbReference>
<dbReference type="PANTHER" id="PTHR11727">
    <property type="entry name" value="DIMETHYLADENOSINE TRANSFERASE"/>
    <property type="match status" value="1"/>
</dbReference>
<feature type="binding site" evidence="7 8">
    <location>
        <position position="83"/>
    </location>
    <ligand>
        <name>S-adenosyl-L-methionine</name>
        <dbReference type="ChEBI" id="CHEBI:59789"/>
    </ligand>
</feature>
<keyword evidence="4 7" id="KW-0808">Transferase</keyword>